<dbReference type="RefSeq" id="WP_115416910.1">
    <property type="nucleotide sequence ID" value="NZ_CP031357.1"/>
</dbReference>
<dbReference type="OrthoDB" id="7632478at2"/>
<dbReference type="AlphaFoldDB" id="A0A345YFM7"/>
<protein>
    <submittedName>
        <fullName evidence="3">CPBP family intramembrane metalloprotease</fullName>
    </submittedName>
</protein>
<keyword evidence="1" id="KW-0472">Membrane</keyword>
<evidence type="ECO:0000259" key="2">
    <source>
        <dbReference type="Pfam" id="PF02517"/>
    </source>
</evidence>
<name>A0A345YFM7_9SPHN</name>
<keyword evidence="1" id="KW-0812">Transmembrane</keyword>
<accession>A0A345YFM7</accession>
<dbReference type="PANTHER" id="PTHR36435:SF1">
    <property type="entry name" value="CAAX AMINO TERMINAL PROTEASE FAMILY PROTEIN"/>
    <property type="match status" value="1"/>
</dbReference>
<keyword evidence="3" id="KW-0482">Metalloprotease</keyword>
<dbReference type="InterPro" id="IPR003675">
    <property type="entry name" value="Rce1/LyrA-like_dom"/>
</dbReference>
<feature type="transmembrane region" description="Helical" evidence="1">
    <location>
        <begin position="80"/>
        <end position="102"/>
    </location>
</feature>
<dbReference type="KEGG" id="err:DVR09_10665"/>
<dbReference type="Pfam" id="PF02517">
    <property type="entry name" value="Rce1-like"/>
    <property type="match status" value="1"/>
</dbReference>
<feature type="transmembrane region" description="Helical" evidence="1">
    <location>
        <begin position="208"/>
        <end position="227"/>
    </location>
</feature>
<keyword evidence="3" id="KW-0378">Hydrolase</keyword>
<organism evidence="3 4">
    <name type="scientific">Erythrobacter aureus</name>
    <dbReference type="NCBI Taxonomy" id="2182384"/>
    <lineage>
        <taxon>Bacteria</taxon>
        <taxon>Pseudomonadati</taxon>
        <taxon>Pseudomonadota</taxon>
        <taxon>Alphaproteobacteria</taxon>
        <taxon>Sphingomonadales</taxon>
        <taxon>Erythrobacteraceae</taxon>
        <taxon>Erythrobacter/Porphyrobacter group</taxon>
        <taxon>Erythrobacter</taxon>
    </lineage>
</organism>
<feature type="transmembrane region" description="Helical" evidence="1">
    <location>
        <begin position="180"/>
        <end position="201"/>
    </location>
</feature>
<dbReference type="GO" id="GO:0008237">
    <property type="term" value="F:metallopeptidase activity"/>
    <property type="evidence" value="ECO:0007669"/>
    <property type="project" value="UniProtKB-KW"/>
</dbReference>
<dbReference type="InterPro" id="IPR052710">
    <property type="entry name" value="CAAX_protease"/>
</dbReference>
<reference evidence="4" key="1">
    <citation type="submission" date="2018-07" db="EMBL/GenBank/DDBJ databases">
        <title>Genome sequence of Erythrobacter strain YH-07, an antagonistic bacterium isolated from Yellow Sea.</title>
        <authorList>
            <person name="Tang T."/>
            <person name="Liu Q."/>
            <person name="Sun X."/>
        </authorList>
    </citation>
    <scope>NUCLEOTIDE SEQUENCE [LARGE SCALE GENOMIC DNA]</scope>
    <source>
        <strain evidence="4">YH-07</strain>
    </source>
</reference>
<dbReference type="GO" id="GO:0004175">
    <property type="term" value="F:endopeptidase activity"/>
    <property type="evidence" value="ECO:0007669"/>
    <property type="project" value="UniProtKB-ARBA"/>
</dbReference>
<proteinExistence type="predicted"/>
<dbReference type="Proteomes" id="UP000254508">
    <property type="component" value="Chromosome"/>
</dbReference>
<keyword evidence="4" id="KW-1185">Reference proteome</keyword>
<dbReference type="EMBL" id="CP031357">
    <property type="protein sequence ID" value="AXK42729.1"/>
    <property type="molecule type" value="Genomic_DNA"/>
</dbReference>
<keyword evidence="1" id="KW-1133">Transmembrane helix</keyword>
<feature type="transmembrane region" description="Helical" evidence="1">
    <location>
        <begin position="7"/>
        <end position="28"/>
    </location>
</feature>
<dbReference type="GO" id="GO:0006508">
    <property type="term" value="P:proteolysis"/>
    <property type="evidence" value="ECO:0007669"/>
    <property type="project" value="UniProtKB-KW"/>
</dbReference>
<feature type="domain" description="CAAX prenyl protease 2/Lysostaphin resistance protein A-like" evidence="2">
    <location>
        <begin position="124"/>
        <end position="219"/>
    </location>
</feature>
<sequence length="228" mass="23486">MRTARILGAVFGGTVAWYGLAIIADYLFVTQWNIDGGARYALLGIIQFLAGTAAVVGAIKLAGLQPARVGFTTKNFGSDAAIGVAVALVFAVLQFLVIIPATGGAERSDVVANAAQIGEGLGSLSGVLALAILGSSAEEFLFRGLMLGGIALALKGGITGRVAATVLVVVLFALSHGYQGWAGIVDTGIYGGLVLSLLYWWRGGRLAAPVFAHIGWNLIAALGIYFLY</sequence>
<dbReference type="GO" id="GO:0080120">
    <property type="term" value="P:CAAX-box protein maturation"/>
    <property type="evidence" value="ECO:0007669"/>
    <property type="project" value="UniProtKB-ARBA"/>
</dbReference>
<keyword evidence="3" id="KW-0645">Protease</keyword>
<evidence type="ECO:0000313" key="3">
    <source>
        <dbReference type="EMBL" id="AXK42729.1"/>
    </source>
</evidence>
<dbReference type="PANTHER" id="PTHR36435">
    <property type="entry name" value="SLR1288 PROTEIN"/>
    <property type="match status" value="1"/>
</dbReference>
<gene>
    <name evidence="3" type="ORF">DVR09_10665</name>
</gene>
<evidence type="ECO:0000256" key="1">
    <source>
        <dbReference type="SAM" id="Phobius"/>
    </source>
</evidence>
<evidence type="ECO:0000313" key="4">
    <source>
        <dbReference type="Proteomes" id="UP000254508"/>
    </source>
</evidence>
<feature type="transmembrane region" description="Helical" evidence="1">
    <location>
        <begin position="145"/>
        <end position="174"/>
    </location>
</feature>
<feature type="transmembrane region" description="Helical" evidence="1">
    <location>
        <begin position="40"/>
        <end position="59"/>
    </location>
</feature>
<feature type="transmembrane region" description="Helical" evidence="1">
    <location>
        <begin position="114"/>
        <end position="133"/>
    </location>
</feature>